<organism evidence="1 2">
    <name type="scientific">Paramecium pentaurelia</name>
    <dbReference type="NCBI Taxonomy" id="43138"/>
    <lineage>
        <taxon>Eukaryota</taxon>
        <taxon>Sar</taxon>
        <taxon>Alveolata</taxon>
        <taxon>Ciliophora</taxon>
        <taxon>Intramacronucleata</taxon>
        <taxon>Oligohymenophorea</taxon>
        <taxon>Peniculida</taxon>
        <taxon>Parameciidae</taxon>
        <taxon>Paramecium</taxon>
    </lineage>
</organism>
<protein>
    <submittedName>
        <fullName evidence="1">Uncharacterized protein</fullName>
    </submittedName>
</protein>
<keyword evidence="2" id="KW-1185">Reference proteome</keyword>
<reference evidence="1" key="1">
    <citation type="submission" date="2021-01" db="EMBL/GenBank/DDBJ databases">
        <authorList>
            <consortium name="Genoscope - CEA"/>
            <person name="William W."/>
        </authorList>
    </citation>
    <scope>NUCLEOTIDE SEQUENCE</scope>
</reference>
<gene>
    <name evidence="1" type="ORF">PPENT_87.1.T0880165</name>
</gene>
<dbReference type="AlphaFoldDB" id="A0A8S1WN30"/>
<proteinExistence type="predicted"/>
<comment type="caution">
    <text evidence="1">The sequence shown here is derived from an EMBL/GenBank/DDBJ whole genome shotgun (WGS) entry which is preliminary data.</text>
</comment>
<sequence length="95" mass="11511">MKKNIIFDNINYVENIHRLQQQQTIHKKQQLDEKSLQQIQQLKFLTQRSCQLSIIQLLEICKLVNLKLTFQNYKCLDMYDNRLQRKSLNLINGIY</sequence>
<evidence type="ECO:0000313" key="1">
    <source>
        <dbReference type="EMBL" id="CAD8187136.1"/>
    </source>
</evidence>
<dbReference type="Proteomes" id="UP000689195">
    <property type="component" value="Unassembled WGS sequence"/>
</dbReference>
<dbReference type="EMBL" id="CAJJDO010000088">
    <property type="protein sequence ID" value="CAD8187136.1"/>
    <property type="molecule type" value="Genomic_DNA"/>
</dbReference>
<evidence type="ECO:0000313" key="2">
    <source>
        <dbReference type="Proteomes" id="UP000689195"/>
    </source>
</evidence>
<accession>A0A8S1WN30</accession>
<name>A0A8S1WN30_9CILI</name>